<dbReference type="PANTHER" id="PTHR31310">
    <property type="match status" value="1"/>
</dbReference>
<feature type="transmembrane region" description="Helical" evidence="5">
    <location>
        <begin position="6"/>
        <end position="28"/>
    </location>
</feature>
<dbReference type="InterPro" id="IPR052185">
    <property type="entry name" value="IPC_Synthase-Related"/>
</dbReference>
<evidence type="ECO:0000256" key="3">
    <source>
        <dbReference type="ARBA" id="ARBA00022989"/>
    </source>
</evidence>
<dbReference type="CDD" id="cd03386">
    <property type="entry name" value="PAP2_Aur1_like"/>
    <property type="match status" value="1"/>
</dbReference>
<dbReference type="InterPro" id="IPR026841">
    <property type="entry name" value="Aur1/Ipt1"/>
</dbReference>
<name>A0A6J6SE92_9ZZZZ</name>
<keyword evidence="2 5" id="KW-0812">Transmembrane</keyword>
<dbReference type="EMBL" id="CAEZYW010000029">
    <property type="protein sequence ID" value="CAB4732905.1"/>
    <property type="molecule type" value="Genomic_DNA"/>
</dbReference>
<keyword evidence="4 5" id="KW-0472">Membrane</keyword>
<protein>
    <submittedName>
        <fullName evidence="7">Unannotated protein</fullName>
    </submittedName>
</protein>
<evidence type="ECO:0000256" key="5">
    <source>
        <dbReference type="SAM" id="Phobius"/>
    </source>
</evidence>
<feature type="domain" description="Inositolphosphotransferase Aur1/Ipt1" evidence="6">
    <location>
        <begin position="82"/>
        <end position="256"/>
    </location>
</feature>
<feature type="transmembrane region" description="Helical" evidence="5">
    <location>
        <begin position="140"/>
        <end position="158"/>
    </location>
</feature>
<evidence type="ECO:0000256" key="1">
    <source>
        <dbReference type="ARBA" id="ARBA00004141"/>
    </source>
</evidence>
<comment type="subcellular location">
    <subcellularLocation>
        <location evidence="1">Membrane</location>
        <topology evidence="1">Multi-pass membrane protein</topology>
    </subcellularLocation>
</comment>
<accession>A0A6J6SE92</accession>
<dbReference type="GO" id="GO:0016020">
    <property type="term" value="C:membrane"/>
    <property type="evidence" value="ECO:0007669"/>
    <property type="project" value="UniProtKB-SubCell"/>
</dbReference>
<evidence type="ECO:0000259" key="6">
    <source>
        <dbReference type="Pfam" id="PF14378"/>
    </source>
</evidence>
<keyword evidence="3 5" id="KW-1133">Transmembrane helix</keyword>
<feature type="transmembrane region" description="Helical" evidence="5">
    <location>
        <begin position="219"/>
        <end position="235"/>
    </location>
</feature>
<dbReference type="AlphaFoldDB" id="A0A6J6SE92"/>
<dbReference type="Pfam" id="PF14378">
    <property type="entry name" value="PAP2_3"/>
    <property type="match status" value="1"/>
</dbReference>
<feature type="transmembrane region" description="Helical" evidence="5">
    <location>
        <begin position="40"/>
        <end position="62"/>
    </location>
</feature>
<gene>
    <name evidence="7" type="ORF">UFOPK2786_00299</name>
</gene>
<proteinExistence type="predicted"/>
<feature type="transmembrane region" description="Helical" evidence="5">
    <location>
        <begin position="241"/>
        <end position="262"/>
    </location>
</feature>
<dbReference type="PANTHER" id="PTHR31310:SF7">
    <property type="entry name" value="PA-PHOSPHATASE RELATED-FAMILY PROTEIN DDB_G0268928"/>
    <property type="match status" value="1"/>
</dbReference>
<reference evidence="7" key="1">
    <citation type="submission" date="2020-05" db="EMBL/GenBank/DDBJ databases">
        <authorList>
            <person name="Chiriac C."/>
            <person name="Salcher M."/>
            <person name="Ghai R."/>
            <person name="Kavagutti S V."/>
        </authorList>
    </citation>
    <scope>NUCLEOTIDE SEQUENCE</scope>
</reference>
<evidence type="ECO:0000256" key="4">
    <source>
        <dbReference type="ARBA" id="ARBA00023136"/>
    </source>
</evidence>
<organism evidence="7">
    <name type="scientific">freshwater metagenome</name>
    <dbReference type="NCBI Taxonomy" id="449393"/>
    <lineage>
        <taxon>unclassified sequences</taxon>
        <taxon>metagenomes</taxon>
        <taxon>ecological metagenomes</taxon>
    </lineage>
</organism>
<feature type="transmembrane region" description="Helical" evidence="5">
    <location>
        <begin position="114"/>
        <end position="133"/>
    </location>
</feature>
<evidence type="ECO:0000256" key="2">
    <source>
        <dbReference type="ARBA" id="ARBA00022692"/>
    </source>
</evidence>
<evidence type="ECO:0000313" key="7">
    <source>
        <dbReference type="EMBL" id="CAB4732905.1"/>
    </source>
</evidence>
<sequence length="286" mass="31109">MDLPDLGWLPWRQAVAIAVLLAIGWLVLEVARRRSATEPAWLASTAMVTRELALILALYAAWQIVGSFAPEGLEQADAAGLWLADLEQSLGWPSEAGIQQAVIANETVIQLADAYYSSLHIPVFVVVLVWVLFMRRESWAFTRTTVALTMAMCLLIQLKPVAPPRLLPSLGIVDTALVNGRSVYALVPGANEYAAMPSVHIAWASIVAMVLILVLRSPWRWLALAYPAATLWVVIVTGNHFIIDGVVAVIILAVAAGITLLIPSQRPPVKQRAATRTRPPDFVQSS</sequence>
<feature type="transmembrane region" description="Helical" evidence="5">
    <location>
        <begin position="193"/>
        <end position="214"/>
    </location>
</feature>